<comment type="subcellular location">
    <subcellularLocation>
        <location evidence="1">Cell membrane</location>
        <topology evidence="1">Multi-pass membrane protein</topology>
    </subcellularLocation>
</comment>
<evidence type="ECO:0000256" key="2">
    <source>
        <dbReference type="ARBA" id="ARBA00010388"/>
    </source>
</evidence>
<feature type="region of interest" description="Disordered" evidence="7">
    <location>
        <begin position="1"/>
        <end position="27"/>
    </location>
</feature>
<evidence type="ECO:0000256" key="7">
    <source>
        <dbReference type="SAM" id="MobiDB-lite"/>
    </source>
</evidence>
<keyword evidence="5 8" id="KW-1133">Transmembrane helix</keyword>
<dbReference type="Gene3D" id="1.10.287.3510">
    <property type="match status" value="1"/>
</dbReference>
<protein>
    <submittedName>
        <fullName evidence="9">Cation:proton antiporter subunit C</fullName>
    </submittedName>
</protein>
<dbReference type="PANTHER" id="PTHR34583">
    <property type="entry name" value="ANTIPORTER SUBUNIT MNHC2-RELATED"/>
    <property type="match status" value="1"/>
</dbReference>
<keyword evidence="4 8" id="KW-0812">Transmembrane</keyword>
<evidence type="ECO:0000256" key="8">
    <source>
        <dbReference type="SAM" id="Phobius"/>
    </source>
</evidence>
<organism evidence="9 10">
    <name type="scientific">Marichromatium bheemlicum</name>
    <dbReference type="NCBI Taxonomy" id="365339"/>
    <lineage>
        <taxon>Bacteria</taxon>
        <taxon>Pseudomonadati</taxon>
        <taxon>Pseudomonadota</taxon>
        <taxon>Gammaproteobacteria</taxon>
        <taxon>Chromatiales</taxon>
        <taxon>Chromatiaceae</taxon>
        <taxon>Marichromatium</taxon>
    </lineage>
</organism>
<reference evidence="9 10" key="1">
    <citation type="submission" date="2020-04" db="EMBL/GenBank/DDBJ databases">
        <title>Draft Whole-Genome sequence of Marichromatium bheemlicum DSM 18632, type strain.</title>
        <authorList>
            <person name="Kyndt J.A."/>
            <person name="Meyer T.E."/>
        </authorList>
    </citation>
    <scope>NUCLEOTIDE SEQUENCE [LARGE SCALE GENOMIC DNA]</scope>
    <source>
        <strain evidence="9 10">DSM 18632</strain>
    </source>
</reference>
<comment type="similarity">
    <text evidence="2">Belongs to the CPA3 antiporters (TC 2.A.63) subunit C family.</text>
</comment>
<evidence type="ECO:0000256" key="3">
    <source>
        <dbReference type="ARBA" id="ARBA00022475"/>
    </source>
</evidence>
<accession>A0ABX1I740</accession>
<keyword evidence="10" id="KW-1185">Reference proteome</keyword>
<evidence type="ECO:0000313" key="9">
    <source>
        <dbReference type="EMBL" id="NKN32764.1"/>
    </source>
</evidence>
<dbReference type="Pfam" id="PF00420">
    <property type="entry name" value="Oxidored_q2"/>
    <property type="match status" value="1"/>
</dbReference>
<feature type="transmembrane region" description="Helical" evidence="8">
    <location>
        <begin position="41"/>
        <end position="61"/>
    </location>
</feature>
<feature type="transmembrane region" description="Helical" evidence="8">
    <location>
        <begin position="68"/>
        <end position="86"/>
    </location>
</feature>
<evidence type="ECO:0000313" key="10">
    <source>
        <dbReference type="Proteomes" id="UP000740754"/>
    </source>
</evidence>
<name>A0ABX1I740_9GAMM</name>
<evidence type="ECO:0000256" key="4">
    <source>
        <dbReference type="ARBA" id="ARBA00022692"/>
    </source>
</evidence>
<gene>
    <name evidence="9" type="ORF">HF203_05960</name>
</gene>
<dbReference type="PANTHER" id="PTHR34583:SF2">
    <property type="entry name" value="ANTIPORTER SUBUNIT MNHC2-RELATED"/>
    <property type="match status" value="1"/>
</dbReference>
<dbReference type="EMBL" id="JAAXKX010000006">
    <property type="protein sequence ID" value="NKN32764.1"/>
    <property type="molecule type" value="Genomic_DNA"/>
</dbReference>
<dbReference type="Proteomes" id="UP000740754">
    <property type="component" value="Unassembled WGS sequence"/>
</dbReference>
<comment type="caution">
    <text evidence="9">The sequence shown here is derived from an EMBL/GenBank/DDBJ whole genome shotgun (WGS) entry which is preliminary data.</text>
</comment>
<sequence>MGQVAHPRHRERRHPRHRRHPGRGLCRRPSPRRYTVIPLQALYGSAGVVLFVLGLWSFLVHAPLLRKLIAINIMGSGVFHLLIAIAERGTEPPDPVPHALVLTGIVVAVSATALALVFSRRLEDAGGPPEDEC</sequence>
<dbReference type="InterPro" id="IPR050601">
    <property type="entry name" value="CPA3_antiporter_subunitC"/>
</dbReference>
<dbReference type="InterPro" id="IPR039428">
    <property type="entry name" value="NUOK/Mnh_C1-like"/>
</dbReference>
<evidence type="ECO:0000256" key="6">
    <source>
        <dbReference type="ARBA" id="ARBA00023136"/>
    </source>
</evidence>
<evidence type="ECO:0000256" key="5">
    <source>
        <dbReference type="ARBA" id="ARBA00022989"/>
    </source>
</evidence>
<feature type="transmembrane region" description="Helical" evidence="8">
    <location>
        <begin position="98"/>
        <end position="118"/>
    </location>
</feature>
<keyword evidence="6 8" id="KW-0472">Membrane</keyword>
<keyword evidence="3" id="KW-1003">Cell membrane</keyword>
<proteinExistence type="inferred from homology"/>
<evidence type="ECO:0000256" key="1">
    <source>
        <dbReference type="ARBA" id="ARBA00004651"/>
    </source>
</evidence>